<name>A0AAN5AKV6_9BACT</name>
<feature type="domain" description="Secretion system C-terminal sorting" evidence="4">
    <location>
        <begin position="674"/>
        <end position="746"/>
    </location>
</feature>
<dbReference type="RefSeq" id="WP_338236064.1">
    <property type="nucleotide sequence ID" value="NZ_BQKE01000001.1"/>
</dbReference>
<evidence type="ECO:0000259" key="3">
    <source>
        <dbReference type="Pfam" id="PF13229"/>
    </source>
</evidence>
<evidence type="ECO:0000313" key="5">
    <source>
        <dbReference type="EMBL" id="GJM60253.1"/>
    </source>
</evidence>
<feature type="domain" description="Right handed beta helix" evidence="3">
    <location>
        <begin position="345"/>
        <end position="511"/>
    </location>
</feature>
<dbReference type="PANTHER" id="PTHR36453:SF1">
    <property type="entry name" value="RIGHT HANDED BETA HELIX DOMAIN-CONTAINING PROTEIN"/>
    <property type="match status" value="1"/>
</dbReference>
<gene>
    <name evidence="5" type="ORF">PEDI_08050</name>
</gene>
<dbReference type="NCBIfam" id="TIGR04183">
    <property type="entry name" value="Por_Secre_tail"/>
    <property type="match status" value="1"/>
</dbReference>
<dbReference type="Pfam" id="PF18962">
    <property type="entry name" value="Por_Secre_tail"/>
    <property type="match status" value="1"/>
</dbReference>
<dbReference type="GO" id="GO:0016787">
    <property type="term" value="F:hydrolase activity"/>
    <property type="evidence" value="ECO:0007669"/>
    <property type="project" value="UniProtKB-KW"/>
</dbReference>
<dbReference type="Gene3D" id="2.160.20.10">
    <property type="entry name" value="Single-stranded right-handed beta-helix, Pectin lyase-like"/>
    <property type="match status" value="2"/>
</dbReference>
<dbReference type="InterPro" id="IPR011459">
    <property type="entry name" value="DUF1565"/>
</dbReference>
<reference evidence="5 6" key="1">
    <citation type="submission" date="2021-12" db="EMBL/GenBank/DDBJ databases">
        <title>Genome sequencing of bacteria with rrn-lacking chromosome and rrn-plasmid.</title>
        <authorList>
            <person name="Anda M."/>
            <person name="Iwasaki W."/>
        </authorList>
    </citation>
    <scope>NUCLEOTIDE SEQUENCE [LARGE SCALE GENOMIC DNA]</scope>
    <source>
        <strain evidence="5 6">NBRC 15940</strain>
    </source>
</reference>
<dbReference type="InterPro" id="IPR012334">
    <property type="entry name" value="Pectin_lyas_fold"/>
</dbReference>
<accession>A0AAN5AKV6</accession>
<sequence length="749" mass="82919">MNTKDVFRQATLFALLALLLITPHLNYARDIYVTKDGQDTNDGSESAPYLTLKKASETAQPGDIVYIGEGTYEECLSPQQSGTAGNPIIYQAIDGQKVIISAMQALEGWSSDGGNIYKTQTDWDLGQRNFVMNGDQVLDLARWPNNTDGDRFTLNSLRNEGGSGEDVMVDAYLLHSEIPNWDWSNGGSVMFYGDRPGSGWTTWRAWIKSQSAGRINFDAIKNQSWIISAHPPKDLGDYFLEGIKEALDYDNEWYFDANTKTLYVILPGGAQPEDGAVAMARREKTIDLKGKNYIHVKNLAVFGGSIEIEGQNNQLQGITSLYGSMTRGITPDFNSKVNAINVAWNSSNTLIEKCEVGFGDGSGIWDSGSGTTIKNCYIHDFNMLGSYDAPLMVRGQNNAKVFNNTVTRGGRDALQIISKGSEVAYNDFSYSNLIADDCALLYTIGANLNMDIHHNWFHDASSRGKLYKAAGIYMDNDAGNVRVYRNVVWNVSWTNIQINWDGTDIDIFNNTLLKADKGTMGAWHKPGTEFTNVKVWNNISDQRSSDADGNQPTGDNWEPQSDKQNNLNDNTSFTDYFNNDFTLKSNGRAIDFGREIDGYTDGFVGNAPDAGAYEYGDNWVPGVDWDIYKGVQNNGCYGLPGEACGSNEKPEEPEEPENPDDPLGSNKGAVLFQINPNPFTTDIHVHNLSRKSIKNISLLNSGGRLEQRWEVSNASESLDLKVYSPLPSGLYFLKITTASNSETFKILKK</sequence>
<keyword evidence="5" id="KW-0378">Hydrolase</keyword>
<feature type="domain" description="DUF1565" evidence="2">
    <location>
        <begin position="37"/>
        <end position="74"/>
    </location>
</feature>
<dbReference type="Pfam" id="PF07602">
    <property type="entry name" value="DUF1565"/>
    <property type="match status" value="1"/>
</dbReference>
<dbReference type="AlphaFoldDB" id="A0AAN5AKV6"/>
<evidence type="ECO:0000259" key="4">
    <source>
        <dbReference type="Pfam" id="PF18962"/>
    </source>
</evidence>
<comment type="caution">
    <text evidence="5">The sequence shown here is derived from an EMBL/GenBank/DDBJ whole genome shotgun (WGS) entry which is preliminary data.</text>
</comment>
<dbReference type="PANTHER" id="PTHR36453">
    <property type="entry name" value="SECRETED PROTEIN-RELATED"/>
    <property type="match status" value="1"/>
</dbReference>
<evidence type="ECO:0000313" key="6">
    <source>
        <dbReference type="Proteomes" id="UP001310022"/>
    </source>
</evidence>
<dbReference type="EMBL" id="BQKE01000001">
    <property type="protein sequence ID" value="GJM60253.1"/>
    <property type="molecule type" value="Genomic_DNA"/>
</dbReference>
<evidence type="ECO:0000256" key="1">
    <source>
        <dbReference type="SAM" id="MobiDB-lite"/>
    </source>
</evidence>
<dbReference type="SUPFAM" id="SSF51126">
    <property type="entry name" value="Pectin lyase-like"/>
    <property type="match status" value="1"/>
</dbReference>
<protein>
    <submittedName>
        <fullName evidence="5">Sugar hydrolase</fullName>
    </submittedName>
</protein>
<proteinExistence type="predicted"/>
<dbReference type="InterPro" id="IPR026444">
    <property type="entry name" value="Secre_tail"/>
</dbReference>
<keyword evidence="6" id="KW-1185">Reference proteome</keyword>
<dbReference type="InterPro" id="IPR011050">
    <property type="entry name" value="Pectin_lyase_fold/virulence"/>
</dbReference>
<evidence type="ECO:0000259" key="2">
    <source>
        <dbReference type="Pfam" id="PF07602"/>
    </source>
</evidence>
<dbReference type="Proteomes" id="UP001310022">
    <property type="component" value="Unassembled WGS sequence"/>
</dbReference>
<feature type="compositionally biased region" description="Acidic residues" evidence="1">
    <location>
        <begin position="651"/>
        <end position="660"/>
    </location>
</feature>
<dbReference type="InterPro" id="IPR039448">
    <property type="entry name" value="Beta_helix"/>
</dbReference>
<dbReference type="Pfam" id="PF13229">
    <property type="entry name" value="Beta_helix"/>
    <property type="match status" value="1"/>
</dbReference>
<organism evidence="5 6">
    <name type="scientific">Persicobacter diffluens</name>
    <dbReference type="NCBI Taxonomy" id="981"/>
    <lineage>
        <taxon>Bacteria</taxon>
        <taxon>Pseudomonadati</taxon>
        <taxon>Bacteroidota</taxon>
        <taxon>Cytophagia</taxon>
        <taxon>Cytophagales</taxon>
        <taxon>Persicobacteraceae</taxon>
        <taxon>Persicobacter</taxon>
    </lineage>
</organism>
<feature type="region of interest" description="Disordered" evidence="1">
    <location>
        <begin position="541"/>
        <end position="565"/>
    </location>
</feature>
<feature type="region of interest" description="Disordered" evidence="1">
    <location>
        <begin position="642"/>
        <end position="667"/>
    </location>
</feature>